<dbReference type="InterPro" id="IPR006199">
    <property type="entry name" value="LexA_DNA-bd_dom"/>
</dbReference>
<reference evidence="2 3" key="1">
    <citation type="submission" date="2018-07" db="EMBL/GenBank/DDBJ databases">
        <title>Complete Genome and Methylome Analysis of Deinococcus wulumuqiensis NEB 479.</title>
        <authorList>
            <person name="Fomenkov A."/>
            <person name="Luyten Y."/>
            <person name="Vincze T."/>
            <person name="Anton B.P."/>
            <person name="Clark T."/>
            <person name="Roberts R.J."/>
            <person name="Morgan R.D."/>
        </authorList>
    </citation>
    <scope>NUCLEOTIDE SEQUENCE [LARGE SCALE GENOMIC DNA]</scope>
    <source>
        <strain evidence="2 3">NEB 479</strain>
        <plasmid evidence="3">Plasmid pdrdii</plasmid>
    </source>
</reference>
<evidence type="ECO:0000313" key="3">
    <source>
        <dbReference type="Proteomes" id="UP000253744"/>
    </source>
</evidence>
<dbReference type="AlphaFoldDB" id="A0A345ILE6"/>
<dbReference type="Gene3D" id="1.10.10.10">
    <property type="entry name" value="Winged helix-like DNA-binding domain superfamily/Winged helix DNA-binding domain"/>
    <property type="match status" value="1"/>
</dbReference>
<evidence type="ECO:0000259" key="1">
    <source>
        <dbReference type="Pfam" id="PF01726"/>
    </source>
</evidence>
<keyword evidence="2" id="KW-0614">Plasmid</keyword>
<dbReference type="SUPFAM" id="SSF46785">
    <property type="entry name" value="Winged helix' DNA-binding domain"/>
    <property type="match status" value="1"/>
</dbReference>
<dbReference type="Proteomes" id="UP000253744">
    <property type="component" value="Plasmid pDrdII"/>
</dbReference>
<dbReference type="InterPro" id="IPR036390">
    <property type="entry name" value="WH_DNA-bd_sf"/>
</dbReference>
<protein>
    <recommendedName>
        <fullName evidence="1">LexA repressor DNA-binding domain-containing protein</fullName>
    </recommendedName>
</protein>
<feature type="domain" description="LexA repressor DNA-binding" evidence="1">
    <location>
        <begin position="13"/>
        <end position="73"/>
    </location>
</feature>
<organism evidence="2 3">
    <name type="scientific">Deinococcus wulumuqiensis</name>
    <dbReference type="NCBI Taxonomy" id="980427"/>
    <lineage>
        <taxon>Bacteria</taxon>
        <taxon>Thermotogati</taxon>
        <taxon>Deinococcota</taxon>
        <taxon>Deinococci</taxon>
        <taxon>Deinococcales</taxon>
        <taxon>Deinococcaceae</taxon>
        <taxon>Deinococcus</taxon>
    </lineage>
</organism>
<dbReference type="InterPro" id="IPR036388">
    <property type="entry name" value="WH-like_DNA-bd_sf"/>
</dbReference>
<dbReference type="Pfam" id="PF01726">
    <property type="entry name" value="LexA_DNA_bind"/>
    <property type="match status" value="1"/>
</dbReference>
<sequence length="111" mass="12726">MVMTKQLEPLPTITKRQGDVLLVIANHILVWRLAPSLDEIRAGLGVAPTTNLNNYLEPLVKQGYLSRGPQYSRRGYRTTELAETLLPALLREREKEFPEIKKFVQRIEQGK</sequence>
<gene>
    <name evidence="2" type="ORF">DVJ83_15165</name>
</gene>
<dbReference type="KEGG" id="dwu:DVJ83_15165"/>
<geneLocation type="plasmid" evidence="3">
    <name>pdrdii</name>
</geneLocation>
<dbReference type="GO" id="GO:0006508">
    <property type="term" value="P:proteolysis"/>
    <property type="evidence" value="ECO:0007669"/>
    <property type="project" value="InterPro"/>
</dbReference>
<dbReference type="EMBL" id="CP031161">
    <property type="protein sequence ID" value="AXH00519.1"/>
    <property type="molecule type" value="Genomic_DNA"/>
</dbReference>
<accession>A0A345ILE6</accession>
<evidence type="ECO:0000313" key="2">
    <source>
        <dbReference type="EMBL" id="AXH00519.1"/>
    </source>
</evidence>
<name>A0A345ILE6_9DEIO</name>
<dbReference type="GO" id="GO:0004252">
    <property type="term" value="F:serine-type endopeptidase activity"/>
    <property type="evidence" value="ECO:0007669"/>
    <property type="project" value="InterPro"/>
</dbReference>
<proteinExistence type="predicted"/>